<feature type="transmembrane region" description="Helical" evidence="1">
    <location>
        <begin position="143"/>
        <end position="162"/>
    </location>
</feature>
<keyword evidence="1" id="KW-1133">Transmembrane helix</keyword>
<feature type="transmembrane region" description="Helical" evidence="1">
    <location>
        <begin position="25"/>
        <end position="47"/>
    </location>
</feature>
<gene>
    <name evidence="2" type="ORF">BT96DRAFT_916818</name>
</gene>
<feature type="transmembrane region" description="Helical" evidence="1">
    <location>
        <begin position="182"/>
        <end position="205"/>
    </location>
</feature>
<keyword evidence="1" id="KW-0472">Membrane</keyword>
<keyword evidence="1" id="KW-0812">Transmembrane</keyword>
<protein>
    <submittedName>
        <fullName evidence="2">Uncharacterized protein</fullName>
    </submittedName>
</protein>
<evidence type="ECO:0000313" key="3">
    <source>
        <dbReference type="Proteomes" id="UP000799118"/>
    </source>
</evidence>
<evidence type="ECO:0000313" key="2">
    <source>
        <dbReference type="EMBL" id="KAE9404470.1"/>
    </source>
</evidence>
<dbReference type="AlphaFoldDB" id="A0A6A4I3E2"/>
<organism evidence="2 3">
    <name type="scientific">Gymnopus androsaceus JB14</name>
    <dbReference type="NCBI Taxonomy" id="1447944"/>
    <lineage>
        <taxon>Eukaryota</taxon>
        <taxon>Fungi</taxon>
        <taxon>Dikarya</taxon>
        <taxon>Basidiomycota</taxon>
        <taxon>Agaricomycotina</taxon>
        <taxon>Agaricomycetes</taxon>
        <taxon>Agaricomycetidae</taxon>
        <taxon>Agaricales</taxon>
        <taxon>Marasmiineae</taxon>
        <taxon>Omphalotaceae</taxon>
        <taxon>Gymnopus</taxon>
    </lineage>
</organism>
<evidence type="ECO:0000256" key="1">
    <source>
        <dbReference type="SAM" id="Phobius"/>
    </source>
</evidence>
<dbReference type="Proteomes" id="UP000799118">
    <property type="component" value="Unassembled WGS sequence"/>
</dbReference>
<dbReference type="OrthoDB" id="2744793at2759"/>
<accession>A0A6A4I3E2</accession>
<feature type="transmembrane region" description="Helical" evidence="1">
    <location>
        <begin position="59"/>
        <end position="89"/>
    </location>
</feature>
<feature type="transmembrane region" description="Helical" evidence="1">
    <location>
        <begin position="109"/>
        <end position="131"/>
    </location>
</feature>
<dbReference type="EMBL" id="ML769416">
    <property type="protein sequence ID" value="KAE9404470.1"/>
    <property type="molecule type" value="Genomic_DNA"/>
</dbReference>
<proteinExistence type="predicted"/>
<feature type="transmembrane region" description="Helical" evidence="1">
    <location>
        <begin position="262"/>
        <end position="286"/>
    </location>
</feature>
<feature type="transmembrane region" description="Helical" evidence="1">
    <location>
        <begin position="226"/>
        <end position="250"/>
    </location>
</feature>
<sequence length="321" mass="34861">MSLTPEDAALLAEYGAVLYYDVVELITVSALYGSFLFSASLAGYLILSSLTKRKSQLILLASTILAAVTLTLNLLCGTVLFLTEVYYLFIQTFGANDIMVQGEFASTRAFTWEVISIWPNQILLLSDCIITWRAWVVWPGQRYVKAIIAFLAIGNFVLQIIDPIFDTLEITETSAITIDLDVISSGVSFAMNAVITGLIGLKAWLFRKQLKDMGLTQRRLSGSQRILLLWVDSGVVFAIFQLLFIIFAALNLNTTYNDSISVGARVLTAMVTSVAGMYPALLLIIVNMGVSMVEDAASLQNIDTTSGSGTVAGTGTALESE</sequence>
<reference evidence="2" key="1">
    <citation type="journal article" date="2019" name="Environ. Microbiol.">
        <title>Fungal ecological strategies reflected in gene transcription - a case study of two litter decomposers.</title>
        <authorList>
            <person name="Barbi F."/>
            <person name="Kohler A."/>
            <person name="Barry K."/>
            <person name="Baskaran P."/>
            <person name="Daum C."/>
            <person name="Fauchery L."/>
            <person name="Ihrmark K."/>
            <person name="Kuo A."/>
            <person name="LaButti K."/>
            <person name="Lipzen A."/>
            <person name="Morin E."/>
            <person name="Grigoriev I.V."/>
            <person name="Henrissat B."/>
            <person name="Lindahl B."/>
            <person name="Martin F."/>
        </authorList>
    </citation>
    <scope>NUCLEOTIDE SEQUENCE</scope>
    <source>
        <strain evidence="2">JB14</strain>
    </source>
</reference>
<keyword evidence="3" id="KW-1185">Reference proteome</keyword>
<name>A0A6A4I3E2_9AGAR</name>